<organism evidence="1 2">
    <name type="scientific">Acidomonas methanolica NBRC 104435</name>
    <dbReference type="NCBI Taxonomy" id="1231351"/>
    <lineage>
        <taxon>Bacteria</taxon>
        <taxon>Pseudomonadati</taxon>
        <taxon>Pseudomonadota</taxon>
        <taxon>Alphaproteobacteria</taxon>
        <taxon>Acetobacterales</taxon>
        <taxon>Acetobacteraceae</taxon>
        <taxon>Acidomonas</taxon>
    </lineage>
</organism>
<comment type="caution">
    <text evidence="1">The sequence shown here is derived from an EMBL/GenBank/DDBJ whole genome shotgun (WGS) entry which is preliminary data.</text>
</comment>
<gene>
    <name evidence="1" type="ORF">Amme_059_003</name>
</gene>
<evidence type="ECO:0000313" key="2">
    <source>
        <dbReference type="Proteomes" id="UP000019760"/>
    </source>
</evidence>
<keyword evidence="2" id="KW-1185">Reference proteome</keyword>
<reference evidence="1 2" key="2">
    <citation type="journal article" date="2014" name="FEMS Microbiol. Lett.">
        <title>Draft genomic DNA sequence of the facultatively methylotrophic bacterium Acidomonas methanolica type strain MB58.</title>
        <authorList>
            <person name="Higashiura N."/>
            <person name="Hadano H."/>
            <person name="Hirakawa H."/>
            <person name="Matsutani M."/>
            <person name="Takabe S."/>
            <person name="Matsushita K."/>
            <person name="Azuma Y."/>
        </authorList>
    </citation>
    <scope>NUCLEOTIDE SEQUENCE [LARGE SCALE GENOMIC DNA]</scope>
    <source>
        <strain evidence="1 2">MB58</strain>
    </source>
</reference>
<sequence length="70" mass="7285">MKVTTETASTGGTNQPETRLATVRIGVRKHWDEATILAIRASIVSLPSACAIGLSSMSAIDFVPDASLIG</sequence>
<reference evidence="2" key="1">
    <citation type="journal article" date="2014" name="FEMS Microbiol. Lett.">
        <title>Draft Genomic DNA Sequence of the Facultatively Methylotrophic Bacterium Acidomonas methanolica type strain MB58.</title>
        <authorList>
            <person name="Higashiura N."/>
            <person name="Hadano H."/>
            <person name="Hirakawa H."/>
            <person name="Matsutani M."/>
            <person name="Takabe S."/>
            <person name="Matsushita K."/>
            <person name="Azuma Y."/>
        </authorList>
    </citation>
    <scope>NUCLEOTIDE SEQUENCE [LARGE SCALE GENOMIC DNA]</scope>
    <source>
        <strain evidence="2">MB58</strain>
    </source>
</reference>
<dbReference type="EMBL" id="BAND01000059">
    <property type="protein sequence ID" value="GAJ29284.1"/>
    <property type="molecule type" value="Genomic_DNA"/>
</dbReference>
<dbReference type="Proteomes" id="UP000019760">
    <property type="component" value="Unassembled WGS sequence"/>
</dbReference>
<dbReference type="AlphaFoldDB" id="A0A023D5E8"/>
<accession>A0A023D5E8</accession>
<dbReference type="RefSeq" id="WP_042058961.1">
    <property type="nucleotide sequence ID" value="NZ_BAND01000059.1"/>
</dbReference>
<protein>
    <submittedName>
        <fullName evidence="1">Uncharacterized protein</fullName>
    </submittedName>
</protein>
<proteinExistence type="predicted"/>
<evidence type="ECO:0000313" key="1">
    <source>
        <dbReference type="EMBL" id="GAJ29284.1"/>
    </source>
</evidence>
<name>A0A023D5E8_ACIMT</name>